<sequence length="68" mass="7080">MTTTTIAVKGMTCAGCVNSVSKALNSVEGVQKVDVSLEKNAATVTFDDSKVQVENLKIAIEDAGYDVA</sequence>
<dbReference type="InterPro" id="IPR006121">
    <property type="entry name" value="HMA_dom"/>
</dbReference>
<dbReference type="InterPro" id="IPR017969">
    <property type="entry name" value="Heavy-metal-associated_CS"/>
</dbReference>
<name>A0ABW4JEQ9_9BACL</name>
<accession>A0ABW4JEQ9</accession>
<evidence type="ECO:0000256" key="2">
    <source>
        <dbReference type="ARBA" id="ARBA00022723"/>
    </source>
</evidence>
<dbReference type="PROSITE" id="PS01047">
    <property type="entry name" value="HMA_1"/>
    <property type="match status" value="1"/>
</dbReference>
<proteinExistence type="predicted"/>
<dbReference type="Gene3D" id="3.30.70.100">
    <property type="match status" value="1"/>
</dbReference>
<dbReference type="PANTHER" id="PTHR46594">
    <property type="entry name" value="P-TYPE CATION-TRANSPORTING ATPASE"/>
    <property type="match status" value="1"/>
</dbReference>
<dbReference type="InterPro" id="IPR006122">
    <property type="entry name" value="HMA_Cu_ion-bd"/>
</dbReference>
<evidence type="ECO:0000256" key="1">
    <source>
        <dbReference type="ARBA" id="ARBA00015313"/>
    </source>
</evidence>
<feature type="domain" description="HMA" evidence="4">
    <location>
        <begin position="2"/>
        <end position="68"/>
    </location>
</feature>
<dbReference type="RefSeq" id="WP_377942649.1">
    <property type="nucleotide sequence ID" value="NZ_JBHUCX010000021.1"/>
</dbReference>
<keyword evidence="3" id="KW-0186">Copper</keyword>
<dbReference type="PRINTS" id="PR00946">
    <property type="entry name" value="HGSCAVENGER"/>
</dbReference>
<gene>
    <name evidence="5" type="ORF">ACFSB2_08705</name>
</gene>
<dbReference type="CDD" id="cd00371">
    <property type="entry name" value="HMA"/>
    <property type="match status" value="1"/>
</dbReference>
<organism evidence="5 6">
    <name type="scientific">Alicyclobacillus fodiniaquatilis</name>
    <dbReference type="NCBI Taxonomy" id="1661150"/>
    <lineage>
        <taxon>Bacteria</taxon>
        <taxon>Bacillati</taxon>
        <taxon>Bacillota</taxon>
        <taxon>Bacilli</taxon>
        <taxon>Bacillales</taxon>
        <taxon>Alicyclobacillaceae</taxon>
        <taxon>Alicyclobacillus</taxon>
    </lineage>
</organism>
<dbReference type="NCBIfam" id="TIGR00003">
    <property type="entry name" value="copper ion binding protein"/>
    <property type="match status" value="1"/>
</dbReference>
<dbReference type="PANTHER" id="PTHR46594:SF4">
    <property type="entry name" value="P-TYPE CATION-TRANSPORTING ATPASE"/>
    <property type="match status" value="1"/>
</dbReference>
<evidence type="ECO:0000313" key="6">
    <source>
        <dbReference type="Proteomes" id="UP001597079"/>
    </source>
</evidence>
<dbReference type="InterPro" id="IPR036163">
    <property type="entry name" value="HMA_dom_sf"/>
</dbReference>
<dbReference type="InterPro" id="IPR001802">
    <property type="entry name" value="MerP/CopZ"/>
</dbReference>
<dbReference type="Proteomes" id="UP001597079">
    <property type="component" value="Unassembled WGS sequence"/>
</dbReference>
<dbReference type="PROSITE" id="PS50846">
    <property type="entry name" value="HMA_2"/>
    <property type="match status" value="1"/>
</dbReference>
<dbReference type="Pfam" id="PF00403">
    <property type="entry name" value="HMA"/>
    <property type="match status" value="1"/>
</dbReference>
<evidence type="ECO:0000259" key="4">
    <source>
        <dbReference type="PROSITE" id="PS50846"/>
    </source>
</evidence>
<evidence type="ECO:0000256" key="3">
    <source>
        <dbReference type="ARBA" id="ARBA00023008"/>
    </source>
</evidence>
<keyword evidence="2" id="KW-0479">Metal-binding</keyword>
<reference evidence="6" key="1">
    <citation type="journal article" date="2019" name="Int. J. Syst. Evol. Microbiol.">
        <title>The Global Catalogue of Microorganisms (GCM) 10K type strain sequencing project: providing services to taxonomists for standard genome sequencing and annotation.</title>
        <authorList>
            <consortium name="The Broad Institute Genomics Platform"/>
            <consortium name="The Broad Institute Genome Sequencing Center for Infectious Disease"/>
            <person name="Wu L."/>
            <person name="Ma J."/>
        </authorList>
    </citation>
    <scope>NUCLEOTIDE SEQUENCE [LARGE SCALE GENOMIC DNA]</scope>
    <source>
        <strain evidence="6">CGMCC 1.12286</strain>
    </source>
</reference>
<dbReference type="EMBL" id="JBHUCX010000021">
    <property type="protein sequence ID" value="MFD1674777.1"/>
    <property type="molecule type" value="Genomic_DNA"/>
</dbReference>
<evidence type="ECO:0000313" key="5">
    <source>
        <dbReference type="EMBL" id="MFD1674777.1"/>
    </source>
</evidence>
<protein>
    <recommendedName>
        <fullName evidence="1">Copper chaperone CopZ</fullName>
    </recommendedName>
</protein>
<keyword evidence="6" id="KW-1185">Reference proteome</keyword>
<comment type="caution">
    <text evidence="5">The sequence shown here is derived from an EMBL/GenBank/DDBJ whole genome shotgun (WGS) entry which is preliminary data.</text>
</comment>
<dbReference type="SUPFAM" id="SSF55008">
    <property type="entry name" value="HMA, heavy metal-associated domain"/>
    <property type="match status" value="1"/>
</dbReference>